<dbReference type="InterPro" id="IPR001812">
    <property type="entry name" value="Trypano_VSG_A_N_dom"/>
</dbReference>
<evidence type="ECO:0000259" key="9">
    <source>
        <dbReference type="Pfam" id="PF00913"/>
    </source>
</evidence>
<keyword evidence="2" id="KW-1003">Cell membrane</keyword>
<feature type="region of interest" description="Disordered" evidence="7">
    <location>
        <begin position="182"/>
        <end position="212"/>
    </location>
</feature>
<feature type="chain" id="PRO_5004057903" evidence="8">
    <location>
        <begin position="20"/>
        <end position="326"/>
    </location>
</feature>
<keyword evidence="4" id="KW-0472">Membrane</keyword>
<evidence type="ECO:0000256" key="3">
    <source>
        <dbReference type="ARBA" id="ARBA00022622"/>
    </source>
</evidence>
<evidence type="ECO:0000256" key="2">
    <source>
        <dbReference type="ARBA" id="ARBA00022475"/>
    </source>
</evidence>
<dbReference type="Pfam" id="PF00913">
    <property type="entry name" value="Trypan_glycop"/>
    <property type="match status" value="1"/>
</dbReference>
<reference evidence="10" key="1">
    <citation type="submission" date="2013-02" db="EMBL/GenBank/DDBJ databases">
        <authorList>
            <person name="Cross G.A.M."/>
            <person name="Kim H.-S."/>
            <person name="Wickstead B."/>
        </authorList>
    </citation>
    <scope>NUCLEOTIDE SEQUENCE</scope>
    <source>
        <strain evidence="10">Lister 427</strain>
    </source>
</reference>
<sequence>MFFLLHITVAMAAACAVLAANEKAIGPLMTTAVCGTAALFRKKLNAAIDTAATAKTRAADNARNILKLEVLAAKETDPLTRRQILPILLAAENEFYKSQTQTNAANAVVRVSAAKYSGYILGNIDEYLRIAGHGAKSGTAGRFATNNVGAGAAHRTYTQLKSADANCKAADLEENPTLTTENKFTAGGLRPKAGKPADTTASAAKHKLHAGGNNTGHIADGAVDNQNMLLAGGLFQVASTGIAYQTLTDLSIKENTTGVRTLAKAFNAATPSEDAETQAQPATPAEAAQMLGFIAALSRLAKATKQLEGNQLNDQLKTLYGKTDED</sequence>
<accession>M4T0Q9</accession>
<dbReference type="Gene3D" id="1.10.470.10">
    <property type="entry name" value="Variant Surface Glycoprotein, subunit A, domain 2"/>
    <property type="match status" value="1"/>
</dbReference>
<proteinExistence type="predicted"/>
<dbReference type="AlphaFoldDB" id="M4T0Q9"/>
<keyword evidence="3" id="KW-0336">GPI-anchor</keyword>
<organism evidence="10">
    <name type="scientific">Trypanosoma brucei</name>
    <dbReference type="NCBI Taxonomy" id="5691"/>
    <lineage>
        <taxon>Eukaryota</taxon>
        <taxon>Discoba</taxon>
        <taxon>Euglenozoa</taxon>
        <taxon>Kinetoplastea</taxon>
        <taxon>Metakinetoplastina</taxon>
        <taxon>Trypanosomatida</taxon>
        <taxon>Trypanosomatidae</taxon>
        <taxon>Trypanosoma</taxon>
    </lineage>
</organism>
<protein>
    <submittedName>
        <fullName evidence="10">Variant surface glycoprotein 1683</fullName>
    </submittedName>
</protein>
<dbReference type="SUPFAM" id="SSF58087">
    <property type="entry name" value="Variant surface glycoprotein (N-terminal domain)"/>
    <property type="match status" value="1"/>
</dbReference>
<dbReference type="EMBL" id="KC613166">
    <property type="protein sequence ID" value="AGH60597.1"/>
    <property type="molecule type" value="Genomic_DNA"/>
</dbReference>
<name>M4T0Q9_9TRYP</name>
<evidence type="ECO:0000256" key="7">
    <source>
        <dbReference type="SAM" id="MobiDB-lite"/>
    </source>
</evidence>
<dbReference type="GO" id="GO:0042783">
    <property type="term" value="P:symbiont-mediated evasion of host immune response"/>
    <property type="evidence" value="ECO:0007669"/>
    <property type="project" value="InterPro"/>
</dbReference>
<evidence type="ECO:0000256" key="5">
    <source>
        <dbReference type="ARBA" id="ARBA00023180"/>
    </source>
</evidence>
<dbReference type="GO" id="GO:0098552">
    <property type="term" value="C:side of membrane"/>
    <property type="evidence" value="ECO:0007669"/>
    <property type="project" value="UniProtKB-KW"/>
</dbReference>
<dbReference type="Gene3D" id="3.90.150.10">
    <property type="entry name" value="Variant Surface Glycoprotein, subunit A domain 1"/>
    <property type="match status" value="1"/>
</dbReference>
<dbReference type="GO" id="GO:0005886">
    <property type="term" value="C:plasma membrane"/>
    <property type="evidence" value="ECO:0007669"/>
    <property type="project" value="UniProtKB-SubCell"/>
</dbReference>
<feature type="domain" description="Trypanosome variant surface glycoprotein A-type N-terminal" evidence="9">
    <location>
        <begin position="9"/>
        <end position="325"/>
    </location>
</feature>
<keyword evidence="8" id="KW-0732">Signal</keyword>
<evidence type="ECO:0000313" key="10">
    <source>
        <dbReference type="EMBL" id="AGH60597.1"/>
    </source>
</evidence>
<evidence type="ECO:0000256" key="6">
    <source>
        <dbReference type="ARBA" id="ARBA00023288"/>
    </source>
</evidence>
<keyword evidence="5" id="KW-0325">Glycoprotein</keyword>
<evidence type="ECO:0000256" key="4">
    <source>
        <dbReference type="ARBA" id="ARBA00023136"/>
    </source>
</evidence>
<evidence type="ECO:0000256" key="8">
    <source>
        <dbReference type="SAM" id="SignalP"/>
    </source>
</evidence>
<evidence type="ECO:0000256" key="1">
    <source>
        <dbReference type="ARBA" id="ARBA00004609"/>
    </source>
</evidence>
<feature type="signal peptide" evidence="8">
    <location>
        <begin position="1"/>
        <end position="19"/>
    </location>
</feature>
<reference evidence="10" key="2">
    <citation type="journal article" date="2014" name="Mol. Biochem. Parasitol.">
        <title>Capturing the variant surface glycoprotein repertoire (the VSGnome) of Trypanosoma brucei Lister 427.</title>
        <authorList>
            <person name="Cross G.A."/>
            <person name="Kim H.S."/>
            <person name="Wickstead B."/>
        </authorList>
    </citation>
    <scope>NUCLEOTIDE SEQUENCE</scope>
    <source>
        <strain evidence="10">Lister 427</strain>
    </source>
</reference>
<comment type="subcellular location">
    <subcellularLocation>
        <location evidence="1">Cell membrane</location>
        <topology evidence="1">Lipid-anchor</topology>
        <topology evidence="1">GPI-anchor</topology>
    </subcellularLocation>
</comment>
<keyword evidence="6" id="KW-0449">Lipoprotein</keyword>